<keyword evidence="4" id="KW-1185">Reference proteome</keyword>
<feature type="region of interest" description="Disordered" evidence="1">
    <location>
        <begin position="186"/>
        <end position="216"/>
    </location>
</feature>
<dbReference type="KEGG" id="fla:SY85_12810"/>
<evidence type="ECO:0008006" key="5">
    <source>
        <dbReference type="Google" id="ProtNLM"/>
    </source>
</evidence>
<evidence type="ECO:0000256" key="1">
    <source>
        <dbReference type="SAM" id="MobiDB-lite"/>
    </source>
</evidence>
<evidence type="ECO:0000313" key="3">
    <source>
        <dbReference type="EMBL" id="ANE51259.1"/>
    </source>
</evidence>
<gene>
    <name evidence="3" type="ORF">SY85_12810</name>
</gene>
<accession>A0A172TW01</accession>
<dbReference type="RefSeq" id="WP_066405090.1">
    <property type="nucleotide sequence ID" value="NZ_CP011390.1"/>
</dbReference>
<dbReference type="OrthoDB" id="671926at2"/>
<evidence type="ECO:0000256" key="2">
    <source>
        <dbReference type="SAM" id="SignalP"/>
    </source>
</evidence>
<dbReference type="AlphaFoldDB" id="A0A172TW01"/>
<sequence length="225" mass="26082">MKTVYYFLVLCFSVKAAAQSNSITATLLSPFRSDADESKKRPLKKKLFQRNQGAIVGLQRGTATAIELGGEAHWRKLSLFNPNIIGASTNLEYNFGGHVLGYKAGMWMKRGRVNLTYGGNVVYFTDFNGLQRYGLGPSVGFRFLGFHLINGYNFLAGDKELQQANTLHMTLRYYFPVQNKFTWDRETRKRKEKRREERAERKEQRNNEEEQEEKKGVRKFLDRVF</sequence>
<proteinExistence type="predicted"/>
<keyword evidence="2" id="KW-0732">Signal</keyword>
<organism evidence="3 4">
    <name type="scientific">Flavisolibacter tropicus</name>
    <dbReference type="NCBI Taxonomy" id="1492898"/>
    <lineage>
        <taxon>Bacteria</taxon>
        <taxon>Pseudomonadati</taxon>
        <taxon>Bacteroidota</taxon>
        <taxon>Chitinophagia</taxon>
        <taxon>Chitinophagales</taxon>
        <taxon>Chitinophagaceae</taxon>
        <taxon>Flavisolibacter</taxon>
    </lineage>
</organism>
<dbReference type="Proteomes" id="UP000077177">
    <property type="component" value="Chromosome"/>
</dbReference>
<feature type="chain" id="PRO_5008001232" description="Outer membrane protein beta-barrel domain-containing protein" evidence="2">
    <location>
        <begin position="19"/>
        <end position="225"/>
    </location>
</feature>
<feature type="signal peptide" evidence="2">
    <location>
        <begin position="1"/>
        <end position="18"/>
    </location>
</feature>
<name>A0A172TW01_9BACT</name>
<dbReference type="EMBL" id="CP011390">
    <property type="protein sequence ID" value="ANE51259.1"/>
    <property type="molecule type" value="Genomic_DNA"/>
</dbReference>
<evidence type="ECO:0000313" key="4">
    <source>
        <dbReference type="Proteomes" id="UP000077177"/>
    </source>
</evidence>
<protein>
    <recommendedName>
        <fullName evidence="5">Outer membrane protein beta-barrel domain-containing protein</fullName>
    </recommendedName>
</protein>
<reference evidence="3 4" key="2">
    <citation type="journal article" date="2016" name="Int. J. Syst. Evol. Microbiol.">
        <title>Flavisolibacter tropicus sp. nov., isolated from tropical soil.</title>
        <authorList>
            <person name="Lee J.J."/>
            <person name="Kang M.S."/>
            <person name="Kim G.S."/>
            <person name="Lee C.S."/>
            <person name="Lim S."/>
            <person name="Lee J."/>
            <person name="Roh S.H."/>
            <person name="Kang H."/>
            <person name="Ha J.M."/>
            <person name="Bae S."/>
            <person name="Jung H.Y."/>
            <person name="Kim M.K."/>
        </authorList>
    </citation>
    <scope>NUCLEOTIDE SEQUENCE [LARGE SCALE GENOMIC DNA]</scope>
    <source>
        <strain evidence="3 4">LCS9</strain>
    </source>
</reference>
<reference evidence="4" key="1">
    <citation type="submission" date="2015-01" db="EMBL/GenBank/DDBJ databases">
        <title>Flavisolibacter sp./LCS9/ whole genome sequencing.</title>
        <authorList>
            <person name="Kim M.K."/>
            <person name="Srinivasan S."/>
            <person name="Lee J.-J."/>
        </authorList>
    </citation>
    <scope>NUCLEOTIDE SEQUENCE [LARGE SCALE GENOMIC DNA]</scope>
    <source>
        <strain evidence="4">LCS9</strain>
    </source>
</reference>